<feature type="transmembrane region" description="Helical" evidence="1">
    <location>
        <begin position="251"/>
        <end position="271"/>
    </location>
</feature>
<feature type="transmembrane region" description="Helical" evidence="1">
    <location>
        <begin position="122"/>
        <end position="144"/>
    </location>
</feature>
<keyword evidence="3" id="KW-1185">Reference proteome</keyword>
<comment type="caution">
    <text evidence="2">The sequence shown here is derived from an EMBL/GenBank/DDBJ whole genome shotgun (WGS) entry which is preliminary data.</text>
</comment>
<dbReference type="Proteomes" id="UP001497382">
    <property type="component" value="Unassembled WGS sequence"/>
</dbReference>
<dbReference type="GO" id="GO:0022857">
    <property type="term" value="F:transmembrane transporter activity"/>
    <property type="evidence" value="ECO:0007669"/>
    <property type="project" value="InterPro"/>
</dbReference>
<dbReference type="AlphaFoldDB" id="A0AAV1ZU01"/>
<feature type="transmembrane region" description="Helical" evidence="1">
    <location>
        <begin position="283"/>
        <end position="302"/>
    </location>
</feature>
<evidence type="ECO:0000313" key="3">
    <source>
        <dbReference type="Proteomes" id="UP001497382"/>
    </source>
</evidence>
<dbReference type="PANTHER" id="PTHR11360">
    <property type="entry name" value="MONOCARBOXYLATE TRANSPORTER"/>
    <property type="match status" value="1"/>
</dbReference>
<keyword evidence="1" id="KW-1133">Transmembrane helix</keyword>
<dbReference type="Gene3D" id="1.20.1250.20">
    <property type="entry name" value="MFS general substrate transporter like domains"/>
    <property type="match status" value="1"/>
</dbReference>
<reference evidence="2 3" key="1">
    <citation type="submission" date="2024-04" db="EMBL/GenBank/DDBJ databases">
        <authorList>
            <person name="Rising A."/>
            <person name="Reimegard J."/>
            <person name="Sonavane S."/>
            <person name="Akerstrom W."/>
            <person name="Nylinder S."/>
            <person name="Hedman E."/>
            <person name="Kallberg Y."/>
        </authorList>
    </citation>
    <scope>NUCLEOTIDE SEQUENCE [LARGE SCALE GENOMIC DNA]</scope>
</reference>
<dbReference type="PANTHER" id="PTHR11360:SF93">
    <property type="entry name" value="MONOCARBOXYLATE TRANSPORTER 7-LIKE PROTEIN"/>
    <property type="match status" value="1"/>
</dbReference>
<evidence type="ECO:0000313" key="2">
    <source>
        <dbReference type="EMBL" id="CAL1275177.1"/>
    </source>
</evidence>
<organism evidence="2 3">
    <name type="scientific">Larinioides sclopetarius</name>
    <dbReference type="NCBI Taxonomy" id="280406"/>
    <lineage>
        <taxon>Eukaryota</taxon>
        <taxon>Metazoa</taxon>
        <taxon>Ecdysozoa</taxon>
        <taxon>Arthropoda</taxon>
        <taxon>Chelicerata</taxon>
        <taxon>Arachnida</taxon>
        <taxon>Araneae</taxon>
        <taxon>Araneomorphae</taxon>
        <taxon>Entelegynae</taxon>
        <taxon>Araneoidea</taxon>
        <taxon>Araneidae</taxon>
        <taxon>Larinioides</taxon>
    </lineage>
</organism>
<name>A0AAV1ZU01_9ARAC</name>
<proteinExistence type="predicted"/>
<feature type="transmembrane region" description="Helical" evidence="1">
    <location>
        <begin position="29"/>
        <end position="47"/>
    </location>
</feature>
<feature type="transmembrane region" description="Helical" evidence="1">
    <location>
        <begin position="53"/>
        <end position="76"/>
    </location>
</feature>
<feature type="transmembrane region" description="Helical" evidence="1">
    <location>
        <begin position="156"/>
        <end position="180"/>
    </location>
</feature>
<dbReference type="InterPro" id="IPR011701">
    <property type="entry name" value="MFS"/>
</dbReference>
<protein>
    <submittedName>
        <fullName evidence="2">Uncharacterized protein</fullName>
    </submittedName>
</protein>
<evidence type="ECO:0000256" key="1">
    <source>
        <dbReference type="SAM" id="Phobius"/>
    </source>
</evidence>
<dbReference type="InterPro" id="IPR050327">
    <property type="entry name" value="Proton-linked_MCT"/>
</dbReference>
<feature type="transmembrane region" description="Helical" evidence="1">
    <location>
        <begin position="192"/>
        <end position="211"/>
    </location>
</feature>
<sequence length="475" mass="52299">MALGLSLARVTSSLMIGQYFKRRREKVEAIVTSGTGGGVIIFSYSFAKIIKILGWRLGLHAVTGLAVIPFFVGICYRSASLYHPQRRAILHLKNQRKKIKDKSGVSDKPPFFDWSPLKNGSILVSMLSAAICAFGLYSPFFHLIPLLTAVGLEEDLILLLQFHLGISYSVGSGIFGILLVKKNAECIIGKQYLCQTAMVIMGLGLMSVSAAQGYYGFVLFAWMYGVPCGGLHYSLKMLVFEKIRAKSFSRAWAYVEWAQSIPVLIGIPVAGYISGSAGSRSGFYFSAAFSFAGAAALFLNRLTSRSPLGRRRGQGSCSTCTSQTPSCCCTQEFHLASQQGSSSGHPKCQKTISFSDTVDIADEDSPRRYPYTGKRFEGQNNFQEQPEPQDDVADHWDNDPNEFEENVDFDMVDDNVVICYDNGRPTNNKVVVVEDHKIINRYGCGHVEEEIDAGALQLAVPKRQMTIIEEVTSSV</sequence>
<dbReference type="EMBL" id="CAXIEN010000083">
    <property type="protein sequence ID" value="CAL1275177.1"/>
    <property type="molecule type" value="Genomic_DNA"/>
</dbReference>
<feature type="transmembrane region" description="Helical" evidence="1">
    <location>
        <begin position="217"/>
        <end position="239"/>
    </location>
</feature>
<keyword evidence="1" id="KW-0472">Membrane</keyword>
<dbReference type="InterPro" id="IPR036259">
    <property type="entry name" value="MFS_trans_sf"/>
</dbReference>
<gene>
    <name evidence="2" type="ORF">LARSCL_LOCUS7936</name>
</gene>
<dbReference type="Pfam" id="PF07690">
    <property type="entry name" value="MFS_1"/>
    <property type="match status" value="1"/>
</dbReference>
<accession>A0AAV1ZU01</accession>
<keyword evidence="1" id="KW-0812">Transmembrane</keyword>
<dbReference type="SUPFAM" id="SSF103473">
    <property type="entry name" value="MFS general substrate transporter"/>
    <property type="match status" value="1"/>
</dbReference>